<organism evidence="1 2">
    <name type="scientific">Seohaeicola nanhaiensis</name>
    <dbReference type="NCBI Taxonomy" id="1387282"/>
    <lineage>
        <taxon>Bacteria</taxon>
        <taxon>Pseudomonadati</taxon>
        <taxon>Pseudomonadota</taxon>
        <taxon>Alphaproteobacteria</taxon>
        <taxon>Rhodobacterales</taxon>
        <taxon>Roseobacteraceae</taxon>
        <taxon>Seohaeicola</taxon>
    </lineage>
</organism>
<accession>A0ABV9KC80</accession>
<evidence type="ECO:0008006" key="3">
    <source>
        <dbReference type="Google" id="ProtNLM"/>
    </source>
</evidence>
<evidence type="ECO:0000313" key="2">
    <source>
        <dbReference type="Proteomes" id="UP001595973"/>
    </source>
</evidence>
<dbReference type="EMBL" id="JBHSGI010000002">
    <property type="protein sequence ID" value="MFC4667544.1"/>
    <property type="molecule type" value="Genomic_DNA"/>
</dbReference>
<proteinExistence type="predicted"/>
<protein>
    <recommendedName>
        <fullName evidence="3">DUF1311 domain-containing protein</fullName>
    </recommendedName>
</protein>
<comment type="caution">
    <text evidence="1">The sequence shown here is derived from an EMBL/GenBank/DDBJ whole genome shotgun (WGS) entry which is preliminary data.</text>
</comment>
<sequence>MSAICRNDGLAELDLELSRLYGLALREPNVDKPRAEELRCSERAWVRDRRDCWKTIVGLETCVANAYAMRIHALCDGYSDARSNDGEGTSLGPVAFRCEGLEALVSAVFVNGNLPMVSLQWLGRAMVLPGAASG</sequence>
<dbReference type="RefSeq" id="WP_380715774.1">
    <property type="nucleotide sequence ID" value="NZ_JBHSGI010000002.1"/>
</dbReference>
<name>A0ABV9KC80_9RHOB</name>
<reference evidence="2" key="1">
    <citation type="journal article" date="2019" name="Int. J. Syst. Evol. Microbiol.">
        <title>The Global Catalogue of Microorganisms (GCM) 10K type strain sequencing project: providing services to taxonomists for standard genome sequencing and annotation.</title>
        <authorList>
            <consortium name="The Broad Institute Genomics Platform"/>
            <consortium name="The Broad Institute Genome Sequencing Center for Infectious Disease"/>
            <person name="Wu L."/>
            <person name="Ma J."/>
        </authorList>
    </citation>
    <scope>NUCLEOTIDE SEQUENCE [LARGE SCALE GENOMIC DNA]</scope>
    <source>
        <strain evidence="2">CGMCC 4.7283</strain>
    </source>
</reference>
<keyword evidence="2" id="KW-1185">Reference proteome</keyword>
<dbReference type="Proteomes" id="UP001595973">
    <property type="component" value="Unassembled WGS sequence"/>
</dbReference>
<gene>
    <name evidence="1" type="ORF">ACFO5X_03160</name>
</gene>
<evidence type="ECO:0000313" key="1">
    <source>
        <dbReference type="EMBL" id="MFC4667544.1"/>
    </source>
</evidence>